<dbReference type="EMBL" id="FNCN01000040">
    <property type="protein sequence ID" value="SDI24983.1"/>
    <property type="molecule type" value="Genomic_DNA"/>
</dbReference>
<dbReference type="PANTHER" id="PTHR12788:SF10">
    <property type="entry name" value="PROTEIN-TYROSINE SULFOTRANSFERASE"/>
    <property type="match status" value="1"/>
</dbReference>
<gene>
    <name evidence="2" type="ORF">SAMN05421505_14044</name>
</gene>
<accession>A0A1G8J1P8</accession>
<dbReference type="STRING" id="504805.SAMN05421505_14044"/>
<dbReference type="InterPro" id="IPR026634">
    <property type="entry name" value="TPST-like"/>
</dbReference>
<dbReference type="OrthoDB" id="9777890at2"/>
<sequence>MKWQRRINKALVAYTGYQLKRSGKQKKAESAKANRDAIRPAADPESDRLLVAPVFIMCPVRSGSTLLRSVLNAHSQLHAPHELHVRRLTVGLGTRLARQAMTELGHNQADLEHLLWDRVLHRELSRSGKRYIVEKTPANAFVHERIATCWPDARFIFLLRHPASIAASWYEADPHKRNREEAAADALRYMKAVHRARKALPGLTVHYENLTADPEHQTQAICDFLGIEWEPSMLQYGRPDVIRKGLGDWKDKIASGSVQPGRGVPAPEEIPEVLTPMCEAWGYLPGRT</sequence>
<evidence type="ECO:0000313" key="3">
    <source>
        <dbReference type="Proteomes" id="UP000198923"/>
    </source>
</evidence>
<dbReference type="GO" id="GO:0008476">
    <property type="term" value="F:protein-tyrosine sulfotransferase activity"/>
    <property type="evidence" value="ECO:0007669"/>
    <property type="project" value="InterPro"/>
</dbReference>
<keyword evidence="3" id="KW-1185">Reference proteome</keyword>
<dbReference type="PANTHER" id="PTHR12788">
    <property type="entry name" value="PROTEIN-TYROSINE SULFOTRANSFERASE 2"/>
    <property type="match status" value="1"/>
</dbReference>
<evidence type="ECO:0000313" key="2">
    <source>
        <dbReference type="EMBL" id="SDI24983.1"/>
    </source>
</evidence>
<dbReference type="AlphaFoldDB" id="A0A1G8J1P8"/>
<dbReference type="SUPFAM" id="SSF52540">
    <property type="entry name" value="P-loop containing nucleoside triphosphate hydrolases"/>
    <property type="match status" value="1"/>
</dbReference>
<dbReference type="RefSeq" id="WP_093174797.1">
    <property type="nucleotide sequence ID" value="NZ_FNCN01000040.1"/>
</dbReference>
<keyword evidence="1 2" id="KW-0808">Transferase</keyword>
<reference evidence="2 3" key="1">
    <citation type="submission" date="2016-10" db="EMBL/GenBank/DDBJ databases">
        <authorList>
            <person name="de Groot N.N."/>
        </authorList>
    </citation>
    <scope>NUCLEOTIDE SEQUENCE [LARGE SCALE GENOMIC DNA]</scope>
    <source>
        <strain evidence="2 3">CPCC 201354</strain>
    </source>
</reference>
<protein>
    <submittedName>
        <fullName evidence="2">Sulfotransferase family protein</fullName>
    </submittedName>
</protein>
<dbReference type="Proteomes" id="UP000198923">
    <property type="component" value="Unassembled WGS sequence"/>
</dbReference>
<dbReference type="Pfam" id="PF13469">
    <property type="entry name" value="Sulfotransfer_3"/>
    <property type="match status" value="1"/>
</dbReference>
<organism evidence="2 3">
    <name type="scientific">Sinosporangium album</name>
    <dbReference type="NCBI Taxonomy" id="504805"/>
    <lineage>
        <taxon>Bacteria</taxon>
        <taxon>Bacillati</taxon>
        <taxon>Actinomycetota</taxon>
        <taxon>Actinomycetes</taxon>
        <taxon>Streptosporangiales</taxon>
        <taxon>Streptosporangiaceae</taxon>
        <taxon>Sinosporangium</taxon>
    </lineage>
</organism>
<proteinExistence type="predicted"/>
<name>A0A1G8J1P8_9ACTN</name>
<dbReference type="InterPro" id="IPR027417">
    <property type="entry name" value="P-loop_NTPase"/>
</dbReference>
<dbReference type="Gene3D" id="3.40.50.300">
    <property type="entry name" value="P-loop containing nucleotide triphosphate hydrolases"/>
    <property type="match status" value="1"/>
</dbReference>
<evidence type="ECO:0000256" key="1">
    <source>
        <dbReference type="ARBA" id="ARBA00022679"/>
    </source>
</evidence>